<evidence type="ECO:0000313" key="1">
    <source>
        <dbReference type="EMBL" id="CRZ05083.1"/>
    </source>
</evidence>
<feature type="non-terminal residue" evidence="1">
    <location>
        <position position="1"/>
    </location>
</feature>
<proteinExistence type="predicted"/>
<accession>A0A0H5QST7</accession>
<feature type="non-terminal residue" evidence="1">
    <location>
        <position position="236"/>
    </location>
</feature>
<sequence length="236" mass="27764">IGAHYSPHVSQLNGALLAKYRQVLNDETMKKLKATKPSASLKRTKKNHIPEVQYDALSIANYQLPSCNDLVYDPNRDRVQRLSLELFDDPDEFETRTPDEWLQLPQPIQAKALWCINHQWVWLECHVLSYDPQSSLYQIQFTDCQNATGDSFCKHVRRLSVCFDAEDETRFFQRRQMCERLREEAKAYRRYRMLIDGQDASKFAPPRRDILQGILHVLMKGTRQMINIVNMRQSFI</sequence>
<dbReference type="AlphaFoldDB" id="A0A0H5QST7"/>
<reference evidence="1" key="1">
    <citation type="submission" date="2015-04" db="EMBL/GenBank/DDBJ databases">
        <title>The genome sequence of the plant pathogenic Rhizarian Plasmodiophora brassicae reveals insights in its biotrophic life cycle and the origin of chitin synthesis.</title>
        <authorList>
            <person name="Schwelm A."/>
            <person name="Fogelqvist J."/>
            <person name="Knaust A."/>
            <person name="Julke S."/>
            <person name="Lilja T."/>
            <person name="Dhandapani V."/>
            <person name="Bonilla-Rosso G."/>
            <person name="Karlsson M."/>
            <person name="Shevchenko A."/>
            <person name="Choi S.R."/>
            <person name="Kim H.G."/>
            <person name="Park J.Y."/>
            <person name="Lim Y.P."/>
            <person name="Ludwig-Muller J."/>
            <person name="Dixelius C."/>
        </authorList>
    </citation>
    <scope>NUCLEOTIDE SEQUENCE</scope>
    <source>
        <tissue evidence="1">Potato root galls</tissue>
    </source>
</reference>
<name>A0A0H5QST7_9EUKA</name>
<dbReference type="EMBL" id="HACM01004641">
    <property type="protein sequence ID" value="CRZ05083.1"/>
    <property type="molecule type" value="Transcribed_RNA"/>
</dbReference>
<organism evidence="1">
    <name type="scientific">Spongospora subterranea</name>
    <dbReference type="NCBI Taxonomy" id="70186"/>
    <lineage>
        <taxon>Eukaryota</taxon>
        <taxon>Sar</taxon>
        <taxon>Rhizaria</taxon>
        <taxon>Endomyxa</taxon>
        <taxon>Phytomyxea</taxon>
        <taxon>Plasmodiophorida</taxon>
        <taxon>Plasmodiophoridae</taxon>
        <taxon>Spongospora</taxon>
    </lineage>
</organism>
<protein>
    <submittedName>
        <fullName evidence="1">Uncharacterized protein</fullName>
    </submittedName>
</protein>